<dbReference type="PANTHER" id="PTHR32063:SF19">
    <property type="entry name" value="CATION EFFLUX SYSTEM PROTEIN CUSA"/>
    <property type="match status" value="1"/>
</dbReference>
<dbReference type="PANTHER" id="PTHR32063">
    <property type="match status" value="1"/>
</dbReference>
<evidence type="ECO:0000256" key="4">
    <source>
        <dbReference type="ARBA" id="ARBA00022475"/>
    </source>
</evidence>
<evidence type="ECO:0000256" key="5">
    <source>
        <dbReference type="ARBA" id="ARBA00022692"/>
    </source>
</evidence>
<dbReference type="eggNOG" id="COG3696">
    <property type="taxonomic scope" value="Bacteria"/>
</dbReference>
<keyword evidence="6 8" id="KW-1133">Transmembrane helix</keyword>
<dbReference type="Proteomes" id="UP000002714">
    <property type="component" value="Chromosome"/>
</dbReference>
<dbReference type="Gene3D" id="1.20.1640.10">
    <property type="entry name" value="Multidrug efflux transporter AcrB transmembrane domain"/>
    <property type="match status" value="2"/>
</dbReference>
<name>Q30S70_SULDN</name>
<dbReference type="OrthoDB" id="9798415at2"/>
<dbReference type="HOGENOM" id="CLU_002755_1_2_7"/>
<dbReference type="PRINTS" id="PR00702">
    <property type="entry name" value="ACRIFLAVINRP"/>
</dbReference>
<dbReference type="GO" id="GO:0051301">
    <property type="term" value="P:cell division"/>
    <property type="evidence" value="ECO:0007669"/>
    <property type="project" value="UniProtKB-KW"/>
</dbReference>
<organism evidence="9 10">
    <name type="scientific">Sulfurimonas denitrificans (strain ATCC 33889 / DSM 1251)</name>
    <name type="common">Thiomicrospira denitrificans (strain ATCC 33889 / DSM 1251)</name>
    <dbReference type="NCBI Taxonomy" id="326298"/>
    <lineage>
        <taxon>Bacteria</taxon>
        <taxon>Pseudomonadati</taxon>
        <taxon>Campylobacterota</taxon>
        <taxon>Epsilonproteobacteria</taxon>
        <taxon>Campylobacterales</taxon>
        <taxon>Sulfurimonadaceae</taxon>
        <taxon>Sulfurimonas</taxon>
    </lineage>
</organism>
<dbReference type="InterPro" id="IPR001036">
    <property type="entry name" value="Acrflvin-R"/>
</dbReference>
<dbReference type="SUPFAM" id="SSF82866">
    <property type="entry name" value="Multidrug efflux transporter AcrB transmembrane domain"/>
    <property type="match status" value="2"/>
</dbReference>
<dbReference type="Gene3D" id="3.30.70.1430">
    <property type="entry name" value="Multidrug efflux transporter AcrB pore domain"/>
    <property type="match status" value="2"/>
</dbReference>
<keyword evidence="3" id="KW-0813">Transport</keyword>
<evidence type="ECO:0000313" key="9">
    <source>
        <dbReference type="EMBL" id="ABB44161.1"/>
    </source>
</evidence>
<dbReference type="InterPro" id="IPR027463">
    <property type="entry name" value="AcrB_DN_DC_subdom"/>
</dbReference>
<feature type="transmembrane region" description="Helical" evidence="8">
    <location>
        <begin position="883"/>
        <end position="903"/>
    </location>
</feature>
<feature type="transmembrane region" description="Helical" evidence="8">
    <location>
        <begin position="357"/>
        <end position="378"/>
    </location>
</feature>
<keyword evidence="10" id="KW-1185">Reference proteome</keyword>
<evidence type="ECO:0000313" key="10">
    <source>
        <dbReference type="Proteomes" id="UP000002714"/>
    </source>
</evidence>
<feature type="transmembrane region" description="Helical" evidence="8">
    <location>
        <begin position="523"/>
        <end position="540"/>
    </location>
</feature>
<dbReference type="EMBL" id="CP000153">
    <property type="protein sequence ID" value="ABB44161.1"/>
    <property type="molecule type" value="Genomic_DNA"/>
</dbReference>
<comment type="subcellular location">
    <subcellularLocation>
        <location evidence="1">Cell membrane</location>
        <topology evidence="1">Multi-pass membrane protein</topology>
    </subcellularLocation>
</comment>
<feature type="transmembrane region" description="Helical" evidence="8">
    <location>
        <begin position="12"/>
        <end position="31"/>
    </location>
</feature>
<feature type="transmembrane region" description="Helical" evidence="8">
    <location>
        <begin position="465"/>
        <end position="491"/>
    </location>
</feature>
<dbReference type="SUPFAM" id="SSF82693">
    <property type="entry name" value="Multidrug efflux transporter AcrB pore domain, PN1, PN2, PC1 and PC2 subdomains"/>
    <property type="match status" value="2"/>
</dbReference>
<keyword evidence="5 8" id="KW-0812">Transmembrane</keyword>
<accession>Q30S70</accession>
<dbReference type="AlphaFoldDB" id="Q30S70"/>
<evidence type="ECO:0000256" key="3">
    <source>
        <dbReference type="ARBA" id="ARBA00022448"/>
    </source>
</evidence>
<keyword evidence="9" id="KW-0132">Cell division</keyword>
<dbReference type="Gene3D" id="3.30.2090.10">
    <property type="entry name" value="Multidrug efflux transporter AcrB TolC docking domain, DN and DC subdomains"/>
    <property type="match status" value="2"/>
</dbReference>
<evidence type="ECO:0000256" key="7">
    <source>
        <dbReference type="ARBA" id="ARBA00023136"/>
    </source>
</evidence>
<dbReference type="SUPFAM" id="SSF82714">
    <property type="entry name" value="Multidrug efflux transporter AcrB TolC docking domain, DN and DC subdomains"/>
    <property type="match status" value="2"/>
</dbReference>
<feature type="transmembrane region" description="Helical" evidence="8">
    <location>
        <begin position="987"/>
        <end position="1010"/>
    </location>
</feature>
<feature type="transmembrane region" description="Helical" evidence="8">
    <location>
        <begin position="436"/>
        <end position="453"/>
    </location>
</feature>
<keyword evidence="7 8" id="KW-0472">Membrane</keyword>
<feature type="transmembrane region" description="Helical" evidence="8">
    <location>
        <begin position="909"/>
        <end position="933"/>
    </location>
</feature>
<keyword evidence="9" id="KW-0131">Cell cycle</keyword>
<gene>
    <name evidence="9" type="ordered locus">Suden_0883</name>
</gene>
<reference evidence="9 10" key="1">
    <citation type="journal article" date="2008" name="Appl. Environ. Microbiol.">
        <title>Genome of the epsilonproteobacterial chemolithoautotroph Sulfurimonas denitrificans.</title>
        <authorList>
            <person name="Sievert S.M."/>
            <person name="Scott K.M."/>
            <person name="Klotz M.G."/>
            <person name="Chain P.S.G."/>
            <person name="Hauser L.J."/>
            <person name="Hemp J."/>
            <person name="Huegler M."/>
            <person name="Land M."/>
            <person name="Lapidus A."/>
            <person name="Larimer F.W."/>
            <person name="Lucas S."/>
            <person name="Malfatti S.A."/>
            <person name="Meyer F."/>
            <person name="Paulsen I.T."/>
            <person name="Ren Q."/>
            <person name="Simon J."/>
            <person name="Bailey K."/>
            <person name="Diaz E."/>
            <person name="Fitzpatrick K.A."/>
            <person name="Glover B."/>
            <person name="Gwatney N."/>
            <person name="Korajkic A."/>
            <person name="Long A."/>
            <person name="Mobberley J.M."/>
            <person name="Pantry S.N."/>
            <person name="Pazder G."/>
            <person name="Peterson S."/>
            <person name="Quintanilla J.D."/>
            <person name="Sprinkle R."/>
            <person name="Stephens J."/>
            <person name="Thomas P."/>
            <person name="Vaughn R."/>
            <person name="Weber M.J."/>
            <person name="Wooten L.L."/>
        </authorList>
    </citation>
    <scope>NUCLEOTIDE SEQUENCE [LARGE SCALE GENOMIC DNA]</scope>
    <source>
        <strain evidence="10">ATCC 33889 / DSM 1251</strain>
    </source>
</reference>
<dbReference type="KEGG" id="tdn:Suden_0883"/>
<dbReference type="STRING" id="326298.Suden_0883"/>
<keyword evidence="4" id="KW-1003">Cell membrane</keyword>
<feature type="transmembrane region" description="Helical" evidence="8">
    <location>
        <begin position="384"/>
        <end position="405"/>
    </location>
</feature>
<evidence type="ECO:0000256" key="6">
    <source>
        <dbReference type="ARBA" id="ARBA00022989"/>
    </source>
</evidence>
<feature type="transmembrane region" description="Helical" evidence="8">
    <location>
        <begin position="960"/>
        <end position="981"/>
    </location>
</feature>
<evidence type="ECO:0000256" key="2">
    <source>
        <dbReference type="ARBA" id="ARBA00010942"/>
    </source>
</evidence>
<dbReference type="Gene3D" id="3.30.70.1320">
    <property type="entry name" value="Multidrug efflux transporter AcrB pore domain like"/>
    <property type="match status" value="1"/>
</dbReference>
<protein>
    <submittedName>
        <fullName evidence="9">Resistance-Nodulation-Cell Division Superfamily transporter</fullName>
    </submittedName>
</protein>
<evidence type="ECO:0000256" key="1">
    <source>
        <dbReference type="ARBA" id="ARBA00004651"/>
    </source>
</evidence>
<proteinExistence type="inferred from homology"/>
<dbReference type="GO" id="GO:0005886">
    <property type="term" value="C:plasma membrane"/>
    <property type="evidence" value="ECO:0007669"/>
    <property type="project" value="UniProtKB-SubCell"/>
</dbReference>
<comment type="similarity">
    <text evidence="2">Belongs to the resistance-nodulation-cell division (RND) (TC 2.A.6) family.</text>
</comment>
<feature type="transmembrane region" description="Helical" evidence="8">
    <location>
        <begin position="857"/>
        <end position="876"/>
    </location>
</feature>
<evidence type="ECO:0000256" key="8">
    <source>
        <dbReference type="SAM" id="Phobius"/>
    </source>
</evidence>
<dbReference type="Pfam" id="PF00873">
    <property type="entry name" value="ACR_tran"/>
    <property type="match status" value="1"/>
</dbReference>
<feature type="transmembrane region" description="Helical" evidence="8">
    <location>
        <begin position="335"/>
        <end position="352"/>
    </location>
</feature>
<sequence length="1015" mass="113404">MVEKVIDFSSKNIFLVLILSAILTFVSIFSLKNISLDALPDLSPPQVILQVSYEGQSPKIIEEQVSYPLISSLMSLPNIKTIRAMSSFQNALIYIIFKDDTDIYAARSRILEQLSSILPTLPEGAKVSMGPDATGVGWAYQYILKSNKLNLSELRDYQDYYLKYGLLGVDGVSEVAAVGGFVKNYQLLIDQDKMVKYDIGIDEIINALKKNNQDKGGGVLLENGYENIIQARGYLTSLEDMKNITLKVNGVTPLRLLDIGEVVETPQSRRGVADFNGEGEVVGGIVLVRYKENTYEVIKKIKAKIETLKSEDVEIITTYDRSKLIDKAIDTLKNTLLEESIIVIIITTLFLFHFRSALVVIIVLPMTILLTFWLMSLFEIGSNIMSLGGIAIAIGAMVDASIVMIENAHKHLSKSDGTKSRVEIIIDSSKQVGRPIFFALILIVVSFLPIFALEGQEARLFSPLAYTKTFAMLIGALLSITLVPVLMILFIKGDIKKEESNYINRFFIFLYTPLLKLFLKLKYLVFVFLVIGIAYIYPLYNAQKWEFMPQLNEQDFMYMPVTPYGISIDLAKEITQETDRIIKSFPEVDTVFGKAGRANSATDPAPLGMIETIITFKDKSVWREGMTYERLMQEMEEKLKIKGLINSWTYPIRGRIDMLLTGIRTPLGIKLYGDDNKILEEISSQIEQKLKTMPSTLNISADKSNSGYFLDVDIKQDSLSRYGLTKQNILDTISFGVGGLGVSTFIDGLKRHPISIRVNSNQRESIEKIKELKVKTKFGFLPIEMFAEIKYIESPSVIKSEKGMKVSFVYITPKSDVSADEYKSAAKDALQSIELPKGYYYEFAGQSEYLEAAKKRLAFIIPIVLLSIFVLIYFALKDVLNSLIVFSTLPFAILGGLLYIDYLGFNLSIAVVVGFLALLGIAAETAIVMIIYLEEAINEKISTHQEAIIRGSAGRLRPKLMTVFAILGGLIPIMYIHGVGSEVMQRIAAPMIGGIVTSAILTLLIIPLLYSIRKR</sequence>
<dbReference type="Gene3D" id="3.30.70.1440">
    <property type="entry name" value="Multidrug efflux transporter AcrB pore domain"/>
    <property type="match status" value="1"/>
</dbReference>
<dbReference type="GO" id="GO:0042910">
    <property type="term" value="F:xenobiotic transmembrane transporter activity"/>
    <property type="evidence" value="ECO:0007669"/>
    <property type="project" value="TreeGrafter"/>
</dbReference>
<dbReference type="RefSeq" id="WP_011372513.1">
    <property type="nucleotide sequence ID" value="NC_007575.1"/>
</dbReference>
<dbReference type="InterPro" id="IPR004763">
    <property type="entry name" value="CusA-like"/>
</dbReference>
<dbReference type="GO" id="GO:0008324">
    <property type="term" value="F:monoatomic cation transmembrane transporter activity"/>
    <property type="evidence" value="ECO:0007669"/>
    <property type="project" value="InterPro"/>
</dbReference>
<dbReference type="NCBIfam" id="TIGR00914">
    <property type="entry name" value="2A0601"/>
    <property type="match status" value="1"/>
</dbReference>